<name>A0A9J6B5H2_SOLCO</name>
<evidence type="ECO:0000256" key="1">
    <source>
        <dbReference type="SAM" id="MobiDB-lite"/>
    </source>
</evidence>
<sequence length="205" mass="22401">MLILHPFLSTRHSAYRWCLQCREEADRKRVAPMDTSPEVDIDMIPTEACIPTLVIRPSGTSSSTSSDAPGDVSRKPVKGCGPSKVYRFYFAYSGIAEIPHDSSTDISAYYEVPSATTKDEVRADVVAIESEAETDEEKLGVHEGMLSLTIRAHLGGAMLDLVVQPLEGCFMAGSKVEPRLPRPLCTSMPSIDGVYCIRKLHPSLA</sequence>
<accession>A0A9J6B5H2</accession>
<dbReference type="OrthoDB" id="1306244at2759"/>
<proteinExistence type="predicted"/>
<reference evidence="2 3" key="1">
    <citation type="submission" date="2020-09" db="EMBL/GenBank/DDBJ databases">
        <title>De no assembly of potato wild relative species, Solanum commersonii.</title>
        <authorList>
            <person name="Cho K."/>
        </authorList>
    </citation>
    <scope>NUCLEOTIDE SEQUENCE [LARGE SCALE GENOMIC DNA]</scope>
    <source>
        <strain evidence="2">LZ3.2</strain>
        <tissue evidence="2">Leaf</tissue>
    </source>
</reference>
<organism evidence="2 3">
    <name type="scientific">Solanum commersonii</name>
    <name type="common">Commerson's wild potato</name>
    <name type="synonym">Commerson's nightshade</name>
    <dbReference type="NCBI Taxonomy" id="4109"/>
    <lineage>
        <taxon>Eukaryota</taxon>
        <taxon>Viridiplantae</taxon>
        <taxon>Streptophyta</taxon>
        <taxon>Embryophyta</taxon>
        <taxon>Tracheophyta</taxon>
        <taxon>Spermatophyta</taxon>
        <taxon>Magnoliopsida</taxon>
        <taxon>eudicotyledons</taxon>
        <taxon>Gunneridae</taxon>
        <taxon>Pentapetalae</taxon>
        <taxon>asterids</taxon>
        <taxon>lamiids</taxon>
        <taxon>Solanales</taxon>
        <taxon>Solanaceae</taxon>
        <taxon>Solanoideae</taxon>
        <taxon>Solaneae</taxon>
        <taxon>Solanum</taxon>
    </lineage>
</organism>
<keyword evidence="3" id="KW-1185">Reference proteome</keyword>
<dbReference type="Proteomes" id="UP000824120">
    <property type="component" value="Chromosome 1"/>
</dbReference>
<dbReference type="AlphaFoldDB" id="A0A9J6B5H2"/>
<gene>
    <name evidence="2" type="ORF">H5410_003646</name>
</gene>
<comment type="caution">
    <text evidence="2">The sequence shown here is derived from an EMBL/GenBank/DDBJ whole genome shotgun (WGS) entry which is preliminary data.</text>
</comment>
<dbReference type="EMBL" id="JACXVP010000001">
    <property type="protein sequence ID" value="KAG5631929.1"/>
    <property type="molecule type" value="Genomic_DNA"/>
</dbReference>
<feature type="region of interest" description="Disordered" evidence="1">
    <location>
        <begin position="55"/>
        <end position="76"/>
    </location>
</feature>
<protein>
    <submittedName>
        <fullName evidence="2">Uncharacterized protein</fullName>
    </submittedName>
</protein>
<evidence type="ECO:0000313" key="2">
    <source>
        <dbReference type="EMBL" id="KAG5631929.1"/>
    </source>
</evidence>
<evidence type="ECO:0000313" key="3">
    <source>
        <dbReference type="Proteomes" id="UP000824120"/>
    </source>
</evidence>
<feature type="compositionally biased region" description="Low complexity" evidence="1">
    <location>
        <begin position="57"/>
        <end position="71"/>
    </location>
</feature>